<reference evidence="3 4" key="1">
    <citation type="submission" date="2019-12" db="EMBL/GenBank/DDBJ databases">
        <title>Genomic-based taxomic classification of the family Erythrobacteraceae.</title>
        <authorList>
            <person name="Xu L."/>
        </authorList>
    </citation>
    <scope>NUCLEOTIDE SEQUENCE [LARGE SCALE GENOMIC DNA]</scope>
    <source>
        <strain evidence="3 4">LMG 29518</strain>
    </source>
</reference>
<dbReference type="InterPro" id="IPR032710">
    <property type="entry name" value="NTF2-like_dom_sf"/>
</dbReference>
<proteinExistence type="predicted"/>
<sequence>MLPASRRMILAGIAVAFAAHSTTLVARRAEAAGPLAIADRDTLFERFAVFMALADTGDPRQQDYLSAGTQLPGSVPARKTTLRTLARDDSGTLLAAEYRIDAPGASAAAEPEYALQFYRLSNGYISEIIPVANGAEFIPAEGPALDRPSASVSDPLPPTVTAPRMTRAKFRDYLKLFGRFDERFVSYYDEDVVFSASPAPRPLHGRDAILELYRPLRKNLGEDVTIHELVIDSEAGVMIAALTNRLTAYGTVTLPSSTLEQGDQLLLSGAIIYGLEDGRISLIRDVGG</sequence>
<dbReference type="OrthoDB" id="26840at2"/>
<gene>
    <name evidence="3" type="ORF">GRI91_05970</name>
</gene>
<accession>A0A6I4T227</accession>
<organism evidence="3 4">
    <name type="scientific">Altericroceibacterium endophyticum</name>
    <dbReference type="NCBI Taxonomy" id="1808508"/>
    <lineage>
        <taxon>Bacteria</taxon>
        <taxon>Pseudomonadati</taxon>
        <taxon>Pseudomonadota</taxon>
        <taxon>Alphaproteobacteria</taxon>
        <taxon>Sphingomonadales</taxon>
        <taxon>Erythrobacteraceae</taxon>
        <taxon>Altericroceibacterium</taxon>
    </lineage>
</organism>
<dbReference type="Pfam" id="PF12680">
    <property type="entry name" value="SnoaL_2"/>
    <property type="match status" value="1"/>
</dbReference>
<dbReference type="Gene3D" id="3.10.450.50">
    <property type="match status" value="1"/>
</dbReference>
<evidence type="ECO:0000313" key="3">
    <source>
        <dbReference type="EMBL" id="MXO65294.1"/>
    </source>
</evidence>
<evidence type="ECO:0000259" key="2">
    <source>
        <dbReference type="Pfam" id="PF12680"/>
    </source>
</evidence>
<dbReference type="SUPFAM" id="SSF54427">
    <property type="entry name" value="NTF2-like"/>
    <property type="match status" value="1"/>
</dbReference>
<evidence type="ECO:0000256" key="1">
    <source>
        <dbReference type="SAM" id="SignalP"/>
    </source>
</evidence>
<comment type="caution">
    <text evidence="3">The sequence shown here is derived from an EMBL/GenBank/DDBJ whole genome shotgun (WGS) entry which is preliminary data.</text>
</comment>
<protein>
    <recommendedName>
        <fullName evidence="2">SnoaL-like domain-containing protein</fullName>
    </recommendedName>
</protein>
<dbReference type="InterPro" id="IPR037401">
    <property type="entry name" value="SnoaL-like"/>
</dbReference>
<dbReference type="Proteomes" id="UP000438476">
    <property type="component" value="Unassembled WGS sequence"/>
</dbReference>
<feature type="domain" description="SnoaL-like" evidence="2">
    <location>
        <begin position="171"/>
        <end position="281"/>
    </location>
</feature>
<feature type="chain" id="PRO_5026060768" description="SnoaL-like domain-containing protein" evidence="1">
    <location>
        <begin position="19"/>
        <end position="288"/>
    </location>
</feature>
<dbReference type="EMBL" id="WTYT01000002">
    <property type="protein sequence ID" value="MXO65294.1"/>
    <property type="molecule type" value="Genomic_DNA"/>
</dbReference>
<feature type="signal peptide" evidence="1">
    <location>
        <begin position="1"/>
        <end position="18"/>
    </location>
</feature>
<evidence type="ECO:0000313" key="4">
    <source>
        <dbReference type="Proteomes" id="UP000438476"/>
    </source>
</evidence>
<dbReference type="RefSeq" id="WP_160735704.1">
    <property type="nucleotide sequence ID" value="NZ_WTYT01000002.1"/>
</dbReference>
<dbReference type="AlphaFoldDB" id="A0A6I4T227"/>
<keyword evidence="4" id="KW-1185">Reference proteome</keyword>
<keyword evidence="1" id="KW-0732">Signal</keyword>
<name>A0A6I4T227_9SPHN</name>